<evidence type="ECO:0008006" key="5">
    <source>
        <dbReference type="Google" id="ProtNLM"/>
    </source>
</evidence>
<dbReference type="KEGG" id="ffu:CLAFUR5_00937"/>
<sequence length="1090" mass="118312">MHAFGSNRRKSSQRTKRSRPFGKLTIDTKCANQGRTFPYESRVPGLSFVSFEESEARKNASVGSGSLKQQLENRTPIQPGPKRTLPAPVAHVAPVIPALPVPQNNRSAAQSDELSRQDLLAVPLNKRIKGLRPFPLDLSNDVSPSDQAMTIRMTFSPSTVSNYTRTPNSPILPRSPDACPPVIVITPAKESFSPDALARKAQHRSASSVYSRYTNCMPRSYGGDNAPPVPPLPSFVSTKAQKSWFSDFSRGSGITAFEEDLPSARSQQGPASTDCDAVHFNNSVRQSALSASALPTPRRSKGWWNVITSPFSAKSATTPFWRSPSPRETNEDAEPILDKSASMGISHGGVIFTNRTSEDDELRSAPAAGPNTLIHDDLKRMPKRADTAPGALDMDPAKVNIYRVPSSGEAAAYYNATRMFPSLCGSSTSRAIVTSDGDTWSPSQSVFMPERDIKRRSVANGSEHQSINGDEKTEEKPFSTSTAPAVPRGIAAGPTIFSTPSEDELHSAGLSRAFPKRGLTEATMTSQLSPLSATPIVQDAQMARFAGPQIVFGEQRQVQVEQQAPTPSHYGLGFATMGAATIDHEYQQTTSRSQVESGKQAPRPVHVRQDSYGLGISDAETDVWPPPQSLCEKPRLGTDRFGQLTVRSFDMDKPSRPWYRRFFWPLAAGVSAMLLLMIVLMVVFIPQHHADMPVQASWVNLTGFPALPVGISTVVEPKSTQARDTCVAPSKMWSCATPGQEISSIPNFRFEIRFRNGTLPKNETMVEISSTSTTKRWQDSSALHKFIRRSLWSDYLYSASPSAPSQRDQEFLGQYADNVSAPYNGEETPFYMSLLNAAALSSPRSKLQVRDESFSYPYPDASDAGQTNASTTTTDDIPNATKLADGKPVAQALYPHATAQPLRLFDRGKDSEHYGFYTYFDRSIYINSLTANISSSEKLTSNVALADASAVCTFSQTRFLVQIWTRKPLINNDPNSANSITSASNSTANDTTAPGSFPYAVTMTLDRHGGSASKKGVYCYGLDSEHHVVDSAKIWLAEDRAAGGTIVNAASVPSATSSSSSSSTVSKRDTEYSGIDGGTGGCGCAWQNWS</sequence>
<dbReference type="AlphaFoldDB" id="A0A9Q8P3A7"/>
<dbReference type="EMBL" id="CP090163">
    <property type="protein sequence ID" value="UJO11594.1"/>
    <property type="molecule type" value="Genomic_DNA"/>
</dbReference>
<reference evidence="3" key="1">
    <citation type="submission" date="2021-12" db="EMBL/GenBank/DDBJ databases">
        <authorList>
            <person name="Zaccaron A."/>
            <person name="Stergiopoulos I."/>
        </authorList>
    </citation>
    <scope>NUCLEOTIDE SEQUENCE</scope>
    <source>
        <strain evidence="3">Race5_Kim</strain>
    </source>
</reference>
<accession>A0A9Q8P3A7</accession>
<feature type="compositionally biased region" description="Polar residues" evidence="1">
    <location>
        <begin position="459"/>
        <end position="468"/>
    </location>
</feature>
<gene>
    <name evidence="3" type="ORF">CLAFUR5_00937</name>
</gene>
<dbReference type="Proteomes" id="UP000756132">
    <property type="component" value="Chromosome 1"/>
</dbReference>
<name>A0A9Q8P3A7_PASFU</name>
<evidence type="ECO:0000256" key="1">
    <source>
        <dbReference type="SAM" id="MobiDB-lite"/>
    </source>
</evidence>
<evidence type="ECO:0000313" key="4">
    <source>
        <dbReference type="Proteomes" id="UP000756132"/>
    </source>
</evidence>
<dbReference type="RefSeq" id="XP_047755960.1">
    <property type="nucleotide sequence ID" value="XM_047900085.1"/>
</dbReference>
<feature type="region of interest" description="Disordered" evidence="1">
    <location>
        <begin position="1052"/>
        <end position="1072"/>
    </location>
</feature>
<feature type="region of interest" description="Disordered" evidence="1">
    <location>
        <begin position="857"/>
        <end position="876"/>
    </location>
</feature>
<keyword evidence="2" id="KW-0472">Membrane</keyword>
<feature type="transmembrane region" description="Helical" evidence="2">
    <location>
        <begin position="662"/>
        <end position="685"/>
    </location>
</feature>
<feature type="region of interest" description="Disordered" evidence="1">
    <location>
        <begin position="450"/>
        <end position="492"/>
    </location>
</feature>
<evidence type="ECO:0000313" key="3">
    <source>
        <dbReference type="EMBL" id="UJO11594.1"/>
    </source>
</evidence>
<reference evidence="3" key="2">
    <citation type="journal article" date="2022" name="Microb. Genom.">
        <title>A chromosome-scale genome assembly of the tomato pathogen Cladosporium fulvum reveals a compartmentalized genome architecture and the presence of a dispensable chromosome.</title>
        <authorList>
            <person name="Zaccaron A.Z."/>
            <person name="Chen L.H."/>
            <person name="Samaras A."/>
            <person name="Stergiopoulos I."/>
        </authorList>
    </citation>
    <scope>NUCLEOTIDE SEQUENCE</scope>
    <source>
        <strain evidence="3">Race5_Kim</strain>
    </source>
</reference>
<proteinExistence type="predicted"/>
<feature type="region of interest" description="Disordered" evidence="1">
    <location>
        <begin position="60"/>
        <end position="81"/>
    </location>
</feature>
<feature type="compositionally biased region" description="Basic residues" evidence="1">
    <location>
        <begin position="7"/>
        <end position="20"/>
    </location>
</feature>
<evidence type="ECO:0000256" key="2">
    <source>
        <dbReference type="SAM" id="Phobius"/>
    </source>
</evidence>
<keyword evidence="2" id="KW-1133">Transmembrane helix</keyword>
<feature type="region of interest" description="Disordered" evidence="1">
    <location>
        <begin position="1"/>
        <end position="23"/>
    </location>
</feature>
<keyword evidence="2" id="KW-0812">Transmembrane</keyword>
<dbReference type="OrthoDB" id="10259622at2759"/>
<dbReference type="GeneID" id="71980815"/>
<feature type="compositionally biased region" description="Polar residues" evidence="1">
    <location>
        <begin position="61"/>
        <end position="76"/>
    </location>
</feature>
<feature type="compositionally biased region" description="Low complexity" evidence="1">
    <location>
        <begin position="1052"/>
        <end position="1065"/>
    </location>
</feature>
<dbReference type="OMA" id="TIDHEYQ"/>
<keyword evidence="4" id="KW-1185">Reference proteome</keyword>
<protein>
    <recommendedName>
        <fullName evidence="5">Glycoprotease family protein</fullName>
    </recommendedName>
</protein>
<feature type="compositionally biased region" description="Polar residues" evidence="1">
    <location>
        <begin position="864"/>
        <end position="876"/>
    </location>
</feature>
<organism evidence="3 4">
    <name type="scientific">Passalora fulva</name>
    <name type="common">Tomato leaf mold</name>
    <name type="synonym">Cladosporium fulvum</name>
    <dbReference type="NCBI Taxonomy" id="5499"/>
    <lineage>
        <taxon>Eukaryota</taxon>
        <taxon>Fungi</taxon>
        <taxon>Dikarya</taxon>
        <taxon>Ascomycota</taxon>
        <taxon>Pezizomycotina</taxon>
        <taxon>Dothideomycetes</taxon>
        <taxon>Dothideomycetidae</taxon>
        <taxon>Mycosphaerellales</taxon>
        <taxon>Mycosphaerellaceae</taxon>
        <taxon>Fulvia</taxon>
    </lineage>
</organism>